<proteinExistence type="predicted"/>
<reference evidence="3 4" key="1">
    <citation type="submission" date="2019-07" db="EMBL/GenBank/DDBJ databases">
        <authorList>
            <person name="Zhou L.-Y."/>
        </authorList>
    </citation>
    <scope>NUCLEOTIDE SEQUENCE [LARGE SCALE GENOMIC DNA]</scope>
    <source>
        <strain evidence="3 4">YIM 101269</strain>
    </source>
</reference>
<dbReference type="AlphaFoldDB" id="A0A553K5B0"/>
<dbReference type="RefSeq" id="WP_143936978.1">
    <property type="nucleotide sequence ID" value="NZ_VKKG01000001.1"/>
</dbReference>
<keyword evidence="2" id="KW-0472">Membrane</keyword>
<feature type="compositionally biased region" description="Pro residues" evidence="1">
    <location>
        <begin position="14"/>
        <end position="31"/>
    </location>
</feature>
<keyword evidence="2" id="KW-1133">Transmembrane helix</keyword>
<keyword evidence="4" id="KW-1185">Reference proteome</keyword>
<evidence type="ECO:0000313" key="4">
    <source>
        <dbReference type="Proteomes" id="UP000317638"/>
    </source>
</evidence>
<comment type="caution">
    <text evidence="3">The sequence shown here is derived from an EMBL/GenBank/DDBJ whole genome shotgun (WGS) entry which is preliminary data.</text>
</comment>
<dbReference type="EMBL" id="VKKG01000001">
    <property type="protein sequence ID" value="TRY19893.1"/>
    <property type="molecule type" value="Genomic_DNA"/>
</dbReference>
<evidence type="ECO:0000256" key="1">
    <source>
        <dbReference type="SAM" id="MobiDB-lite"/>
    </source>
</evidence>
<gene>
    <name evidence="3" type="ORF">FOJ82_03160</name>
</gene>
<dbReference type="OrthoDB" id="9774900at2"/>
<organism evidence="3 4">
    <name type="scientific">Tessaracoccus rhinocerotis</name>
    <dbReference type="NCBI Taxonomy" id="1689449"/>
    <lineage>
        <taxon>Bacteria</taxon>
        <taxon>Bacillati</taxon>
        <taxon>Actinomycetota</taxon>
        <taxon>Actinomycetes</taxon>
        <taxon>Propionibacteriales</taxon>
        <taxon>Propionibacteriaceae</taxon>
        <taxon>Tessaracoccus</taxon>
    </lineage>
</organism>
<evidence type="ECO:0000256" key="2">
    <source>
        <dbReference type="SAM" id="Phobius"/>
    </source>
</evidence>
<feature type="region of interest" description="Disordered" evidence="1">
    <location>
        <begin position="1"/>
        <end position="69"/>
    </location>
</feature>
<feature type="compositionally biased region" description="Pro residues" evidence="1">
    <location>
        <begin position="137"/>
        <end position="149"/>
    </location>
</feature>
<protein>
    <recommendedName>
        <fullName evidence="5">Peptidase</fullName>
    </recommendedName>
</protein>
<sequence>MSRPDGSWSAPGPGTIPSPGPPPPGFRPEPGPGTFQNSSFGFDGRFRQPSPHAASHGWRAPQHHTRGTAARRRGGGLLLGCGIAMVVLVVVPGLLLGLLGVSAVVSEPTATTTVVATTVAPEPTPTTPEPDPEPDPAPEPPPEPEPFQPPARDFGELPPPHSTDPAWVRVQQSDLYTARFPVSEGCPEPAYVEDMATLQEHTTAQLACVQSAWGPVLDALGLPSHEIPHHYYEGSTVSSPCGTSTAPAFYCSAGGGAIYLGEDLLLGTAYDPIWAKDLVGHEYGHHLQALGGFYAVTGDLPGGDEVWRRLEIQATCFSMGMLRKDRSHVLTQESFDHLEPHLRSFLDDGIHGSKDSLAYWGMRGFYGDHAAECNTWLVGSEWVR</sequence>
<evidence type="ECO:0008006" key="5">
    <source>
        <dbReference type="Google" id="ProtNLM"/>
    </source>
</evidence>
<evidence type="ECO:0000313" key="3">
    <source>
        <dbReference type="EMBL" id="TRY19893.1"/>
    </source>
</evidence>
<name>A0A553K5B0_9ACTN</name>
<accession>A0A553K5B0</accession>
<feature type="region of interest" description="Disordered" evidence="1">
    <location>
        <begin position="115"/>
        <end position="165"/>
    </location>
</feature>
<feature type="transmembrane region" description="Helical" evidence="2">
    <location>
        <begin position="76"/>
        <end position="99"/>
    </location>
</feature>
<keyword evidence="2" id="KW-0812">Transmembrane</keyword>
<dbReference type="Proteomes" id="UP000317638">
    <property type="component" value="Unassembled WGS sequence"/>
</dbReference>